<dbReference type="EMBL" id="SJDT01000002">
    <property type="protein sequence ID" value="TBW22897.1"/>
    <property type="molecule type" value="Genomic_DNA"/>
</dbReference>
<evidence type="ECO:0000256" key="3">
    <source>
        <dbReference type="ARBA" id="ARBA00022722"/>
    </source>
</evidence>
<dbReference type="GO" id="GO:0004540">
    <property type="term" value="F:RNA nuclease activity"/>
    <property type="evidence" value="ECO:0007669"/>
    <property type="project" value="InterPro"/>
</dbReference>
<dbReference type="InterPro" id="IPR022907">
    <property type="entry name" value="VapC_family"/>
</dbReference>
<dbReference type="InterPro" id="IPR050556">
    <property type="entry name" value="Type_II_TA_system_RNase"/>
</dbReference>
<dbReference type="Gene3D" id="3.40.50.1010">
    <property type="entry name" value="5'-nuclease"/>
    <property type="match status" value="1"/>
</dbReference>
<dbReference type="CDD" id="cd18746">
    <property type="entry name" value="PIN_VapC4-5_FitB-like"/>
    <property type="match status" value="1"/>
</dbReference>
<dbReference type="EC" id="3.1.-.-" evidence="8"/>
<protein>
    <recommendedName>
        <fullName evidence="8">Ribonuclease VapC</fullName>
        <shortName evidence="8">RNase VapC</shortName>
        <ecNumber evidence="8">3.1.-.-</ecNumber>
    </recommendedName>
    <alternativeName>
        <fullName evidence="8">Toxin VapC</fullName>
    </alternativeName>
</protein>
<evidence type="ECO:0000256" key="8">
    <source>
        <dbReference type="HAMAP-Rule" id="MF_00265"/>
    </source>
</evidence>
<keyword evidence="6 8" id="KW-0460">Magnesium</keyword>
<keyword evidence="5 8" id="KW-0378">Hydrolase</keyword>
<dbReference type="Pfam" id="PF01850">
    <property type="entry name" value="PIN"/>
    <property type="match status" value="1"/>
</dbReference>
<sequence>MKYLLDTNVISALRRPEKNQSVFDWAKNIPPEDTYICSLTAAEIGRGIKAIAAKDELQARVLTQWFEGQVLPAFSGRILSFDLDAALIFRNFEVPAKAPIDDAYIAAIAQAHGLTVVSRNTKHFLPLGIDVVSP</sequence>
<evidence type="ECO:0000256" key="2">
    <source>
        <dbReference type="ARBA" id="ARBA00022649"/>
    </source>
</evidence>
<dbReference type="GO" id="GO:0090729">
    <property type="term" value="F:toxin activity"/>
    <property type="evidence" value="ECO:0007669"/>
    <property type="project" value="UniProtKB-KW"/>
</dbReference>
<reference evidence="10 11" key="1">
    <citation type="submission" date="2019-02" db="EMBL/GenBank/DDBJ databases">
        <title>Arcanobacterium bovis sp. nov., isolated from the milk of a cow with mastitis.</title>
        <authorList>
            <person name="Sammra O."/>
            <person name="Foster G."/>
            <person name="Hassan A."/>
            <person name="Alssahen M."/>
            <person name="Laemmler C."/>
            <person name="Borowiak M."/>
            <person name="Malorny B."/>
            <person name="Abdulmawjood A."/>
        </authorList>
    </citation>
    <scope>NUCLEOTIDE SEQUENCE [LARGE SCALE GENOMIC DNA]</scope>
    <source>
        <strain evidence="10 11">C605018/01/1</strain>
    </source>
</reference>
<keyword evidence="3 8" id="KW-0540">Nuclease</keyword>
<evidence type="ECO:0000256" key="6">
    <source>
        <dbReference type="ARBA" id="ARBA00022842"/>
    </source>
</evidence>
<dbReference type="HAMAP" id="MF_00265">
    <property type="entry name" value="VapC_Nob1"/>
    <property type="match status" value="1"/>
</dbReference>
<comment type="caution">
    <text evidence="10">The sequence shown here is derived from an EMBL/GenBank/DDBJ whole genome shotgun (WGS) entry which is preliminary data.</text>
</comment>
<evidence type="ECO:0000256" key="5">
    <source>
        <dbReference type="ARBA" id="ARBA00022801"/>
    </source>
</evidence>
<comment type="cofactor">
    <cofactor evidence="1 8">
        <name>Mg(2+)</name>
        <dbReference type="ChEBI" id="CHEBI:18420"/>
    </cofactor>
</comment>
<dbReference type="InterPro" id="IPR029060">
    <property type="entry name" value="PIN-like_dom_sf"/>
</dbReference>
<keyword evidence="11" id="KW-1185">Reference proteome</keyword>
<evidence type="ECO:0000256" key="7">
    <source>
        <dbReference type="ARBA" id="ARBA00038093"/>
    </source>
</evidence>
<dbReference type="GO" id="GO:0016787">
    <property type="term" value="F:hydrolase activity"/>
    <property type="evidence" value="ECO:0007669"/>
    <property type="project" value="UniProtKB-KW"/>
</dbReference>
<dbReference type="GO" id="GO:0000287">
    <property type="term" value="F:magnesium ion binding"/>
    <property type="evidence" value="ECO:0007669"/>
    <property type="project" value="UniProtKB-UniRule"/>
</dbReference>
<evidence type="ECO:0000313" key="10">
    <source>
        <dbReference type="EMBL" id="TBW22897.1"/>
    </source>
</evidence>
<feature type="domain" description="PIN" evidence="9">
    <location>
        <begin position="3"/>
        <end position="122"/>
    </location>
</feature>
<dbReference type="PANTHER" id="PTHR33653:SF1">
    <property type="entry name" value="RIBONUCLEASE VAPC2"/>
    <property type="match status" value="1"/>
</dbReference>
<keyword evidence="2 8" id="KW-1277">Toxin-antitoxin system</keyword>
<comment type="similarity">
    <text evidence="7 8">Belongs to the PINc/VapC protein family.</text>
</comment>
<name>A0A4Q9V2U4_9ACTO</name>
<dbReference type="SUPFAM" id="SSF88723">
    <property type="entry name" value="PIN domain-like"/>
    <property type="match status" value="1"/>
</dbReference>
<accession>A0A4Q9V2U4</accession>
<dbReference type="InterPro" id="IPR002716">
    <property type="entry name" value="PIN_dom"/>
</dbReference>
<dbReference type="AlphaFoldDB" id="A0A4Q9V2U4"/>
<comment type="function">
    <text evidence="8">Toxic component of a toxin-antitoxin (TA) system. An RNase.</text>
</comment>
<feature type="binding site" evidence="8">
    <location>
        <position position="6"/>
    </location>
    <ligand>
        <name>Mg(2+)</name>
        <dbReference type="ChEBI" id="CHEBI:18420"/>
    </ligand>
</feature>
<dbReference type="RefSeq" id="WP_131279998.1">
    <property type="nucleotide sequence ID" value="NZ_JBHSLR010000009.1"/>
</dbReference>
<feature type="binding site" evidence="8">
    <location>
        <position position="102"/>
    </location>
    <ligand>
        <name>Mg(2+)</name>
        <dbReference type="ChEBI" id="CHEBI:18420"/>
    </ligand>
</feature>
<proteinExistence type="inferred from homology"/>
<dbReference type="Proteomes" id="UP000293036">
    <property type="component" value="Unassembled WGS sequence"/>
</dbReference>
<evidence type="ECO:0000259" key="9">
    <source>
        <dbReference type="Pfam" id="PF01850"/>
    </source>
</evidence>
<gene>
    <name evidence="8" type="primary">vapC</name>
    <name evidence="10" type="ORF">EZJ44_03095</name>
</gene>
<organism evidence="10 11">
    <name type="scientific">Arcanobacterium bovis</name>
    <dbReference type="NCBI Taxonomy" id="2529275"/>
    <lineage>
        <taxon>Bacteria</taxon>
        <taxon>Bacillati</taxon>
        <taxon>Actinomycetota</taxon>
        <taxon>Actinomycetes</taxon>
        <taxon>Actinomycetales</taxon>
        <taxon>Actinomycetaceae</taxon>
        <taxon>Arcanobacterium</taxon>
    </lineage>
</organism>
<dbReference type="OrthoDB" id="9804823at2"/>
<keyword evidence="8" id="KW-0800">Toxin</keyword>
<evidence type="ECO:0000256" key="4">
    <source>
        <dbReference type="ARBA" id="ARBA00022723"/>
    </source>
</evidence>
<dbReference type="PANTHER" id="PTHR33653">
    <property type="entry name" value="RIBONUCLEASE VAPC2"/>
    <property type="match status" value="1"/>
</dbReference>
<keyword evidence="4 8" id="KW-0479">Metal-binding</keyword>
<evidence type="ECO:0000256" key="1">
    <source>
        <dbReference type="ARBA" id="ARBA00001946"/>
    </source>
</evidence>
<evidence type="ECO:0000313" key="11">
    <source>
        <dbReference type="Proteomes" id="UP000293036"/>
    </source>
</evidence>